<dbReference type="PROSITE" id="PS01124">
    <property type="entry name" value="HTH_ARAC_FAMILY_2"/>
    <property type="match status" value="1"/>
</dbReference>
<dbReference type="PANTHER" id="PTHR47894:SF4">
    <property type="entry name" value="HTH-TYPE TRANSCRIPTIONAL REGULATOR GADX"/>
    <property type="match status" value="1"/>
</dbReference>
<keyword evidence="1" id="KW-0805">Transcription regulation</keyword>
<dbReference type="GO" id="GO:0000976">
    <property type="term" value="F:transcription cis-regulatory region binding"/>
    <property type="evidence" value="ECO:0007669"/>
    <property type="project" value="TreeGrafter"/>
</dbReference>
<evidence type="ECO:0000256" key="3">
    <source>
        <dbReference type="ARBA" id="ARBA00023163"/>
    </source>
</evidence>
<proteinExistence type="predicted"/>
<dbReference type="SUPFAM" id="SSF46689">
    <property type="entry name" value="Homeodomain-like"/>
    <property type="match status" value="1"/>
</dbReference>
<protein>
    <submittedName>
        <fullName evidence="5">Helix-turn-helix, Fis-type protein</fullName>
    </submittedName>
</protein>
<evidence type="ECO:0000313" key="5">
    <source>
        <dbReference type="EMBL" id="EAQ10613.1"/>
    </source>
</evidence>
<dbReference type="SMART" id="SM00342">
    <property type="entry name" value="HTH_ARAC"/>
    <property type="match status" value="1"/>
</dbReference>
<dbReference type="Pfam" id="PF12625">
    <property type="entry name" value="Arabinose_bd"/>
    <property type="match status" value="1"/>
</dbReference>
<dbReference type="eggNOG" id="COG2207">
    <property type="taxonomic scope" value="Bacteria"/>
</dbReference>
<evidence type="ECO:0000256" key="1">
    <source>
        <dbReference type="ARBA" id="ARBA00023015"/>
    </source>
</evidence>
<gene>
    <name evidence="5" type="ORF">RB2654_07920</name>
</gene>
<dbReference type="RefSeq" id="WP_008330352.1">
    <property type="nucleotide sequence ID" value="NZ_CH902578.1"/>
</dbReference>
<dbReference type="InterPro" id="IPR018060">
    <property type="entry name" value="HTH_AraC"/>
</dbReference>
<reference evidence="5 6" key="1">
    <citation type="journal article" date="2010" name="J. Bacteriol.">
        <title>Genome sequences of Pelagibaca bermudensis HTCC2601T and Maritimibacter alkaliphilus HTCC2654T, the type strains of two marine Roseobacter genera.</title>
        <authorList>
            <person name="Thrash J.C."/>
            <person name="Cho J.C."/>
            <person name="Ferriera S."/>
            <person name="Johnson J."/>
            <person name="Vergin K.L."/>
            <person name="Giovannoni S.J."/>
        </authorList>
    </citation>
    <scope>NUCLEOTIDE SEQUENCE [LARGE SCALE GENOMIC DNA]</scope>
    <source>
        <strain evidence="5 6">HTCC2654</strain>
    </source>
</reference>
<evidence type="ECO:0000313" key="6">
    <source>
        <dbReference type="Proteomes" id="UP000002931"/>
    </source>
</evidence>
<dbReference type="PANTHER" id="PTHR47894">
    <property type="entry name" value="HTH-TYPE TRANSCRIPTIONAL REGULATOR GADX"/>
    <property type="match status" value="1"/>
</dbReference>
<feature type="domain" description="HTH araC/xylS-type" evidence="4">
    <location>
        <begin position="231"/>
        <end position="329"/>
    </location>
</feature>
<sequence>MSANIRGTLVLDFTRFLTHLGQDLAKVFSAAGYPLESALDRDTRVPVEVPTALLETAARMLDMPDFGLRLAEFRQMPDLGPVALFLREKETLGDVLETIAQAFHLHSNALYLTNIDMGDTIVHAIELLTTDHRLSRQSAEMIVAGVREMFRWILGPDWRPAGILFRHARVLPERTYLAHFGQVPEFEQEYNAIVLERADLSLSLKRAAPAFDKDARAILADVQSAPEVFLYRVRQLIVLTLGQGEARADRIAGLLGIDRRTLHRRLSREGLTFSGLLHDVRREFAQQYVVSTDRSMAEIALLVGFESPAVFSRWYRDAMGQTPRDSRAAARAGT</sequence>
<dbReference type="Pfam" id="PF12833">
    <property type="entry name" value="HTH_18"/>
    <property type="match status" value="1"/>
</dbReference>
<dbReference type="GO" id="GO:0003700">
    <property type="term" value="F:DNA-binding transcription factor activity"/>
    <property type="evidence" value="ECO:0007669"/>
    <property type="project" value="InterPro"/>
</dbReference>
<keyword evidence="3" id="KW-0804">Transcription</keyword>
<dbReference type="OrthoDB" id="9805730at2"/>
<evidence type="ECO:0000259" key="4">
    <source>
        <dbReference type="PROSITE" id="PS01124"/>
    </source>
</evidence>
<dbReference type="HOGENOM" id="CLU_047522_1_2_5"/>
<evidence type="ECO:0000256" key="2">
    <source>
        <dbReference type="ARBA" id="ARBA00023125"/>
    </source>
</evidence>
<accession>A3VM96</accession>
<dbReference type="AlphaFoldDB" id="A3VM96"/>
<keyword evidence="2" id="KW-0238">DNA-binding</keyword>
<organism evidence="5 6">
    <name type="scientific">Maritimibacter alkaliphilus HTCC2654</name>
    <dbReference type="NCBI Taxonomy" id="314271"/>
    <lineage>
        <taxon>Bacteria</taxon>
        <taxon>Pseudomonadati</taxon>
        <taxon>Pseudomonadota</taxon>
        <taxon>Alphaproteobacteria</taxon>
        <taxon>Rhodobacterales</taxon>
        <taxon>Roseobacteraceae</taxon>
        <taxon>Maritimibacter</taxon>
    </lineage>
</organism>
<dbReference type="InterPro" id="IPR032687">
    <property type="entry name" value="AraC-type_N"/>
</dbReference>
<dbReference type="STRING" id="314271.RB2654_07920"/>
<dbReference type="GO" id="GO:0005829">
    <property type="term" value="C:cytosol"/>
    <property type="evidence" value="ECO:0007669"/>
    <property type="project" value="TreeGrafter"/>
</dbReference>
<keyword evidence="6" id="KW-1185">Reference proteome</keyword>
<comment type="caution">
    <text evidence="5">The sequence shown here is derived from an EMBL/GenBank/DDBJ whole genome shotgun (WGS) entry which is preliminary data.</text>
</comment>
<name>A3VM96_9RHOB</name>
<dbReference type="InterPro" id="IPR009057">
    <property type="entry name" value="Homeodomain-like_sf"/>
</dbReference>
<dbReference type="Gene3D" id="1.10.10.60">
    <property type="entry name" value="Homeodomain-like"/>
    <property type="match status" value="1"/>
</dbReference>
<dbReference type="Proteomes" id="UP000002931">
    <property type="component" value="Unassembled WGS sequence"/>
</dbReference>
<dbReference type="EMBL" id="AAMT01000030">
    <property type="protein sequence ID" value="EAQ10613.1"/>
    <property type="molecule type" value="Genomic_DNA"/>
</dbReference>